<reference evidence="2 3" key="1">
    <citation type="journal article" date="2015" name="Genome Announc.">
        <title>Expanding the biotechnology potential of lactobacilli through comparative genomics of 213 strains and associated genera.</title>
        <authorList>
            <person name="Sun Z."/>
            <person name="Harris H.M."/>
            <person name="McCann A."/>
            <person name="Guo C."/>
            <person name="Argimon S."/>
            <person name="Zhang W."/>
            <person name="Yang X."/>
            <person name="Jeffery I.B."/>
            <person name="Cooney J.C."/>
            <person name="Kagawa T.F."/>
            <person name="Liu W."/>
            <person name="Song Y."/>
            <person name="Salvetti E."/>
            <person name="Wrobel A."/>
            <person name="Rasinkangas P."/>
            <person name="Parkhill J."/>
            <person name="Rea M.C."/>
            <person name="O'Sullivan O."/>
            <person name="Ritari J."/>
            <person name="Douillard F.P."/>
            <person name="Paul Ross R."/>
            <person name="Yang R."/>
            <person name="Briner A.E."/>
            <person name="Felis G.E."/>
            <person name="de Vos W.M."/>
            <person name="Barrangou R."/>
            <person name="Klaenhammer T.R."/>
            <person name="Caufield P.W."/>
            <person name="Cui Y."/>
            <person name="Zhang H."/>
            <person name="O'Toole P.W."/>
        </authorList>
    </citation>
    <scope>NUCLEOTIDE SEQUENCE [LARGE SCALE GENOMIC DNA]</scope>
    <source>
        <strain evidence="2 3">DSM 16982</strain>
    </source>
</reference>
<evidence type="ECO:0000313" key="3">
    <source>
        <dbReference type="Proteomes" id="UP000051302"/>
    </source>
</evidence>
<gene>
    <name evidence="2" type="ORF">FD31_GL002662</name>
</gene>
<dbReference type="AlphaFoldDB" id="A0A0R1WIA0"/>
<comment type="caution">
    <text evidence="2">The sequence shown here is derived from an EMBL/GenBank/DDBJ whole genome shotgun (WGS) entry which is preliminary data.</text>
</comment>
<proteinExistence type="predicted"/>
<dbReference type="Proteomes" id="UP000051302">
    <property type="component" value="Unassembled WGS sequence"/>
</dbReference>
<evidence type="ECO:0000313" key="2">
    <source>
        <dbReference type="EMBL" id="KRM17471.1"/>
    </source>
</evidence>
<accession>A0A0R1WIA0</accession>
<evidence type="ECO:0008006" key="4">
    <source>
        <dbReference type="Google" id="ProtNLM"/>
    </source>
</evidence>
<organism evidence="2 3">
    <name type="scientific">Companilactobacillus nantensis DSM 16982</name>
    <dbReference type="NCBI Taxonomy" id="1423774"/>
    <lineage>
        <taxon>Bacteria</taxon>
        <taxon>Bacillati</taxon>
        <taxon>Bacillota</taxon>
        <taxon>Bacilli</taxon>
        <taxon>Lactobacillales</taxon>
        <taxon>Lactobacillaceae</taxon>
        <taxon>Companilactobacillus</taxon>
    </lineage>
</organism>
<dbReference type="EMBL" id="AZFV01000009">
    <property type="protein sequence ID" value="KRM17471.1"/>
    <property type="molecule type" value="Genomic_DNA"/>
</dbReference>
<evidence type="ECO:0000256" key="1">
    <source>
        <dbReference type="SAM" id="MobiDB-lite"/>
    </source>
</evidence>
<dbReference type="RefSeq" id="WP_057891734.1">
    <property type="nucleotide sequence ID" value="NZ_AZFV01000009.1"/>
</dbReference>
<sequence length="68" mass="7656">MARIKVTSESDSGRNNSFHDNYKGTDMSRQQFVNEINKGNYPNYSVKKIHNIPTPVSKPDSSINNNLG</sequence>
<keyword evidence="3" id="KW-1185">Reference proteome</keyword>
<name>A0A0R1WIA0_9LACO</name>
<dbReference type="STRING" id="1423774.FD31_GL002662"/>
<feature type="region of interest" description="Disordered" evidence="1">
    <location>
        <begin position="1"/>
        <end position="26"/>
    </location>
</feature>
<dbReference type="PATRIC" id="fig|1423774.3.peg.2771"/>
<feature type="compositionally biased region" description="Basic and acidic residues" evidence="1">
    <location>
        <begin position="1"/>
        <end position="12"/>
    </location>
</feature>
<protein>
    <recommendedName>
        <fullName evidence="4">DUF3892 domain-containing protein</fullName>
    </recommendedName>
</protein>